<keyword evidence="4" id="KW-1185">Reference proteome</keyword>
<accession>A0ABR7YSJ7</accession>
<dbReference type="EMBL" id="JACOIK010000010">
    <property type="protein sequence ID" value="MBD1434196.1"/>
    <property type="molecule type" value="Genomic_DNA"/>
</dbReference>
<evidence type="ECO:0000313" key="4">
    <source>
        <dbReference type="Proteomes" id="UP000602759"/>
    </source>
</evidence>
<dbReference type="Proteomes" id="UP000602759">
    <property type="component" value="Unassembled WGS sequence"/>
</dbReference>
<feature type="domain" description="BACON" evidence="2">
    <location>
        <begin position="175"/>
        <end position="228"/>
    </location>
</feature>
<feature type="transmembrane region" description="Helical" evidence="1">
    <location>
        <begin position="12"/>
        <end position="31"/>
    </location>
</feature>
<feature type="domain" description="BACON" evidence="2">
    <location>
        <begin position="76"/>
        <end position="128"/>
    </location>
</feature>
<dbReference type="RefSeq" id="WP_190995101.1">
    <property type="nucleotide sequence ID" value="NZ_JACOIK010000010.1"/>
</dbReference>
<name>A0ABR7YSJ7_9SPHI</name>
<sequence length="422" mass="46839">MSLLTNYYNAGILSKVIYVFCAAFILLSLSCTKDDDKGGSFEVKDNPETLEVPEQGSSETFTFIANGNWKIESLRKERWLKIDPAEGNGDGTFTVTVSKNTTPEVRTTTLFFAVDGQLQNEVLKIQQAAATGGDGGGEHQFIYIEGAETGLQIPETGLTERRVIRATGAWRAELSDEDADWIQIEPMEGIGDTPIQLRADINPGDIRTVNLNFYLDDVLQTEPLLIMQENVIVILDENFDWLTYGSPIFYTTTGETRIDNWTVEEKARGWTTSPSADKIMSTYARQGFVKLGKTNYGSDLISPKLNEVEGTQNLEVRFKAVPYMTAGGTKDDTRLYVNVIGPGTANVDEFNINNWPDYSADPNCTEIWKAEGTERSFVVTGATAETQIRFLGGALDLREDTGAPINKNRIFLDDIIVTVKKR</sequence>
<gene>
    <name evidence="3" type="ORF">H8B06_15285</name>
</gene>
<organism evidence="3 4">
    <name type="scientific">Sphingobacterium micropteri</name>
    <dbReference type="NCBI Taxonomy" id="2763501"/>
    <lineage>
        <taxon>Bacteria</taxon>
        <taxon>Pseudomonadati</taxon>
        <taxon>Bacteroidota</taxon>
        <taxon>Sphingobacteriia</taxon>
        <taxon>Sphingobacteriales</taxon>
        <taxon>Sphingobacteriaceae</taxon>
        <taxon>Sphingobacterium</taxon>
    </lineage>
</organism>
<dbReference type="Pfam" id="PF13004">
    <property type="entry name" value="BACON"/>
    <property type="match status" value="2"/>
</dbReference>
<dbReference type="Gene3D" id="2.60.40.10">
    <property type="entry name" value="Immunoglobulins"/>
    <property type="match status" value="1"/>
</dbReference>
<dbReference type="CDD" id="cd14948">
    <property type="entry name" value="BACON"/>
    <property type="match status" value="1"/>
</dbReference>
<proteinExistence type="predicted"/>
<dbReference type="InterPro" id="IPR024361">
    <property type="entry name" value="BACON"/>
</dbReference>
<reference evidence="3 4" key="1">
    <citation type="submission" date="2020-08" db="EMBL/GenBank/DDBJ databases">
        <title>Sphingobacterium sp. DN00404 isolated from aquaculture water.</title>
        <authorList>
            <person name="Zhang M."/>
        </authorList>
    </citation>
    <scope>NUCLEOTIDE SEQUENCE [LARGE SCALE GENOMIC DNA]</scope>
    <source>
        <strain evidence="3 4">DN00404</strain>
    </source>
</reference>
<evidence type="ECO:0000313" key="3">
    <source>
        <dbReference type="EMBL" id="MBD1434196.1"/>
    </source>
</evidence>
<keyword evidence="1" id="KW-0472">Membrane</keyword>
<keyword evidence="1" id="KW-0812">Transmembrane</keyword>
<evidence type="ECO:0000259" key="2">
    <source>
        <dbReference type="Pfam" id="PF13004"/>
    </source>
</evidence>
<protein>
    <submittedName>
        <fullName evidence="3">BACON domain-containing protein</fullName>
    </submittedName>
</protein>
<comment type="caution">
    <text evidence="3">The sequence shown here is derived from an EMBL/GenBank/DDBJ whole genome shotgun (WGS) entry which is preliminary data.</text>
</comment>
<keyword evidence="1" id="KW-1133">Transmembrane helix</keyword>
<dbReference type="InterPro" id="IPR013783">
    <property type="entry name" value="Ig-like_fold"/>
</dbReference>
<evidence type="ECO:0000256" key="1">
    <source>
        <dbReference type="SAM" id="Phobius"/>
    </source>
</evidence>